<keyword evidence="1" id="KW-0472">Membrane</keyword>
<keyword evidence="1" id="KW-0812">Transmembrane</keyword>
<reference evidence="2 3" key="1">
    <citation type="journal article" date="2013" name="PLoS ONE">
        <title>Predicting the Proteins of Angomonas deanei, Strigomonas culicis and Their Respective Endosymbionts Reveals New Aspects of the Trypanosomatidae Family.</title>
        <authorList>
            <person name="Motta M.C."/>
            <person name="Martins A.C."/>
            <person name="de Souza S.S."/>
            <person name="Catta-Preta C.M."/>
            <person name="Silva R."/>
            <person name="Klein C.C."/>
            <person name="de Almeida L.G."/>
            <person name="de Lima Cunha O."/>
            <person name="Ciapina L.P."/>
            <person name="Brocchi M."/>
            <person name="Colabardini A.C."/>
            <person name="de Araujo Lima B."/>
            <person name="Machado C.R."/>
            <person name="de Almeida Soares C.M."/>
            <person name="Probst C.M."/>
            <person name="de Menezes C.B."/>
            <person name="Thompson C.E."/>
            <person name="Bartholomeu D.C."/>
            <person name="Gradia D.F."/>
            <person name="Pavoni D.P."/>
            <person name="Grisard E.C."/>
            <person name="Fantinatti-Garboggini F."/>
            <person name="Marchini F.K."/>
            <person name="Rodrigues-Luiz G.F."/>
            <person name="Wagner G."/>
            <person name="Goldman G.H."/>
            <person name="Fietto J.L."/>
            <person name="Elias M.C."/>
            <person name="Goldman M.H."/>
            <person name="Sagot M.F."/>
            <person name="Pereira M."/>
            <person name="Stoco P.H."/>
            <person name="de Mendonca-Neto R.P."/>
            <person name="Teixeira S.M."/>
            <person name="Maciel T.E."/>
            <person name="de Oliveira Mendes T.A."/>
            <person name="Urmenyi T.P."/>
            <person name="de Souza W."/>
            <person name="Schenkman S."/>
            <person name="de Vasconcelos A.T."/>
        </authorList>
    </citation>
    <scope>NUCLEOTIDE SEQUENCE [LARGE SCALE GENOMIC DNA]</scope>
</reference>
<dbReference type="AlphaFoldDB" id="S9UFK4"/>
<comment type="caution">
    <text evidence="2">The sequence shown here is derived from an EMBL/GenBank/DDBJ whole genome shotgun (WGS) entry which is preliminary data.</text>
</comment>
<evidence type="ECO:0000313" key="3">
    <source>
        <dbReference type="Proteomes" id="UP000015354"/>
    </source>
</evidence>
<dbReference type="PANTHER" id="PTHR37935">
    <property type="entry name" value="CHROMOSOME UNDETERMINED SCAFFOLD_14, WHOLE GENOME SHOTGUN SEQUENCE"/>
    <property type="match status" value="1"/>
</dbReference>
<feature type="transmembrane region" description="Helical" evidence="1">
    <location>
        <begin position="161"/>
        <end position="183"/>
    </location>
</feature>
<dbReference type="OrthoDB" id="276540at2759"/>
<sequence length="189" mass="21202">MMGMGFLFFLFYNPVKEDTVHHTAVVASEALNDLRLRNQAVQLSKDVVDNVLKDPKSLTLVCELVVQLLAKDDTKIAVSSLLQSLFEDHYTQEVTKKFVLTIVRDPWIQDQLHIIFKDQVTLLLQNEEIQQALTNLLISSASDGLEDPQLHFRAARAIRGWVATAFNATLISIAAVCASFVAYEIRSAK</sequence>
<gene>
    <name evidence="2" type="ORF">STCU_05633</name>
</gene>
<dbReference type="EMBL" id="ATMH01005633">
    <property type="protein sequence ID" value="EPY27673.1"/>
    <property type="molecule type" value="Genomic_DNA"/>
</dbReference>
<accession>S9UFK4</accession>
<dbReference type="PANTHER" id="PTHR37935:SF1">
    <property type="entry name" value="CHROMOSOME UNDETERMINED SCAFFOLD_14, WHOLE GENOME SHOTGUN SEQUENCE"/>
    <property type="match status" value="1"/>
</dbReference>
<keyword evidence="1" id="KW-1133">Transmembrane helix</keyword>
<name>S9UFK4_9TRYP</name>
<organism evidence="2 3">
    <name type="scientific">Strigomonas culicis</name>
    <dbReference type="NCBI Taxonomy" id="28005"/>
    <lineage>
        <taxon>Eukaryota</taxon>
        <taxon>Discoba</taxon>
        <taxon>Euglenozoa</taxon>
        <taxon>Kinetoplastea</taxon>
        <taxon>Metakinetoplastina</taxon>
        <taxon>Trypanosomatida</taxon>
        <taxon>Trypanosomatidae</taxon>
        <taxon>Strigomonadinae</taxon>
        <taxon>Strigomonas</taxon>
    </lineage>
</organism>
<proteinExistence type="predicted"/>
<protein>
    <submittedName>
        <fullName evidence="2">Uncharacterized protein</fullName>
    </submittedName>
</protein>
<evidence type="ECO:0000313" key="2">
    <source>
        <dbReference type="EMBL" id="EPY27673.1"/>
    </source>
</evidence>
<evidence type="ECO:0000256" key="1">
    <source>
        <dbReference type="SAM" id="Phobius"/>
    </source>
</evidence>
<dbReference type="Proteomes" id="UP000015354">
    <property type="component" value="Unassembled WGS sequence"/>
</dbReference>
<keyword evidence="3" id="KW-1185">Reference proteome</keyword>